<evidence type="ECO:0000313" key="3">
    <source>
        <dbReference type="Proteomes" id="UP000292564"/>
    </source>
</evidence>
<dbReference type="InterPro" id="IPR043917">
    <property type="entry name" value="DUF5753"/>
</dbReference>
<evidence type="ECO:0000313" key="2">
    <source>
        <dbReference type="EMBL" id="RZU52075.1"/>
    </source>
</evidence>
<dbReference type="AlphaFoldDB" id="A0A4Q7ZNV5"/>
<dbReference type="Pfam" id="PF19054">
    <property type="entry name" value="DUF5753"/>
    <property type="match status" value="1"/>
</dbReference>
<evidence type="ECO:0000259" key="1">
    <source>
        <dbReference type="Pfam" id="PF19054"/>
    </source>
</evidence>
<feature type="domain" description="DUF5753" evidence="1">
    <location>
        <begin position="52"/>
        <end position="217"/>
    </location>
</feature>
<reference evidence="2 3" key="1">
    <citation type="submission" date="2019-02" db="EMBL/GenBank/DDBJ databases">
        <title>Sequencing the genomes of 1000 actinobacteria strains.</title>
        <authorList>
            <person name="Klenk H.-P."/>
        </authorList>
    </citation>
    <scope>NUCLEOTIDE SEQUENCE [LARGE SCALE GENOMIC DNA]</scope>
    <source>
        <strain evidence="2 3">DSM 45162</strain>
    </source>
</reference>
<organism evidence="2 3">
    <name type="scientific">Krasilnikovia cinnamomea</name>
    <dbReference type="NCBI Taxonomy" id="349313"/>
    <lineage>
        <taxon>Bacteria</taxon>
        <taxon>Bacillati</taxon>
        <taxon>Actinomycetota</taxon>
        <taxon>Actinomycetes</taxon>
        <taxon>Micromonosporales</taxon>
        <taxon>Micromonosporaceae</taxon>
        <taxon>Krasilnikovia</taxon>
    </lineage>
</organism>
<keyword evidence="3" id="KW-1185">Reference proteome</keyword>
<comment type="caution">
    <text evidence="2">The sequence shown here is derived from an EMBL/GenBank/DDBJ whole genome shotgun (WGS) entry which is preliminary data.</text>
</comment>
<sequence>MRAWCEHCGVPDQIPDLIASLRAVETMWVEWRRMERSGLRHAQESRLPLYQRTRHFRIYTPNILPGVLQTKAYTTEVLTAIGRRRALPDDIAEAVAARMMRQQVLRDSRRRFACLIEESALAAGFGGAEVMAGQLGHLIAMSALPNVSLGILPFHPDRGGAWPVEAFYMFDDEQVAIELVSGHLTVTQPREIAMYAQVFAELSDAALYGVAARSRITAAIDAIGA</sequence>
<dbReference type="EMBL" id="SHKY01000001">
    <property type="protein sequence ID" value="RZU52075.1"/>
    <property type="molecule type" value="Genomic_DNA"/>
</dbReference>
<name>A0A4Q7ZNV5_9ACTN</name>
<gene>
    <name evidence="2" type="ORF">EV385_3916</name>
</gene>
<dbReference type="Proteomes" id="UP000292564">
    <property type="component" value="Unassembled WGS sequence"/>
</dbReference>
<accession>A0A4Q7ZNV5</accession>
<proteinExistence type="predicted"/>
<protein>
    <recommendedName>
        <fullName evidence="1">DUF5753 domain-containing protein</fullName>
    </recommendedName>
</protein>